<accession>A0A1H3SF20</accession>
<reference evidence="2 3" key="1">
    <citation type="submission" date="2016-10" db="EMBL/GenBank/DDBJ databases">
        <authorList>
            <person name="Varghese N."/>
            <person name="Submissions S."/>
        </authorList>
    </citation>
    <scope>NUCLEOTIDE SEQUENCE [LARGE SCALE GENOMIC DNA]</scope>
    <source>
        <strain evidence="2 3">DSM 17997</strain>
    </source>
</reference>
<evidence type="ECO:0000313" key="3">
    <source>
        <dbReference type="Proteomes" id="UP000199663"/>
    </source>
</evidence>
<evidence type="ECO:0000313" key="2">
    <source>
        <dbReference type="EMBL" id="SDZ36288.1"/>
    </source>
</evidence>
<sequence>MFEIDYITIGFAVVLSVAFMTPLYLNHRKNKKIEETENQFLADLAKEKGLHFSHKEIWRNRYMLGLDTQLKKLVYVHFEEVPVVIEIDLDQIQSIEIHEKTHEIGGEKEKRKVTDNLDLTFHTRNPQRRQVTLEFYDAEKFSDMNGELPLIRNWQSLLQSNLKIKELVSAV</sequence>
<name>A0A1H3SF20_9BACT</name>
<feature type="transmembrane region" description="Helical" evidence="1">
    <location>
        <begin position="6"/>
        <end position="25"/>
    </location>
</feature>
<keyword evidence="1" id="KW-0812">Transmembrane</keyword>
<proteinExistence type="predicted"/>
<keyword evidence="3" id="KW-1185">Reference proteome</keyword>
<comment type="caution">
    <text evidence="2">The sequence shown here is derived from an EMBL/GenBank/DDBJ whole genome shotgun (WGS) entry which is preliminary data.</text>
</comment>
<keyword evidence="1" id="KW-0472">Membrane</keyword>
<protein>
    <submittedName>
        <fullName evidence="2">Uncharacterized protein</fullName>
    </submittedName>
</protein>
<evidence type="ECO:0000256" key="1">
    <source>
        <dbReference type="SAM" id="Phobius"/>
    </source>
</evidence>
<dbReference type="Proteomes" id="UP000199663">
    <property type="component" value="Unassembled WGS sequence"/>
</dbReference>
<organism evidence="2 3">
    <name type="scientific">Rhodonellum ikkaensis</name>
    <dbReference type="NCBI Taxonomy" id="336829"/>
    <lineage>
        <taxon>Bacteria</taxon>
        <taxon>Pseudomonadati</taxon>
        <taxon>Bacteroidota</taxon>
        <taxon>Cytophagia</taxon>
        <taxon>Cytophagales</taxon>
        <taxon>Cytophagaceae</taxon>
        <taxon>Rhodonellum</taxon>
    </lineage>
</organism>
<keyword evidence="1" id="KW-1133">Transmembrane helix</keyword>
<gene>
    <name evidence="2" type="ORF">SAMN05444412_11195</name>
</gene>
<dbReference type="EMBL" id="FNQC01000011">
    <property type="protein sequence ID" value="SDZ36288.1"/>
    <property type="molecule type" value="Genomic_DNA"/>
</dbReference>
<dbReference type="RefSeq" id="WP_019598802.1">
    <property type="nucleotide sequence ID" value="NZ_FNQC01000011.1"/>
</dbReference>